<dbReference type="EMBL" id="MZ820089">
    <property type="protein sequence ID" value="QZE10853.1"/>
    <property type="molecule type" value="Genomic_DNA"/>
</dbReference>
<name>A0AAE8BX25_9CAUD</name>
<organism evidence="1 2">
    <name type="scientific">Gordonia phage ChisanaKitsune</name>
    <dbReference type="NCBI Taxonomy" id="2871538"/>
    <lineage>
        <taxon>Viruses</taxon>
        <taxon>Duplodnaviria</taxon>
        <taxon>Heunggongvirae</taxon>
        <taxon>Uroviricota</taxon>
        <taxon>Caudoviricetes</taxon>
        <taxon>Chidieberevirus</taxon>
        <taxon>Chidieberevirus chisanakitsune</taxon>
    </lineage>
</organism>
<dbReference type="GeneID" id="77952055"/>
<dbReference type="RefSeq" id="YP_010675735.1">
    <property type="nucleotide sequence ID" value="NC_071006.1"/>
</dbReference>
<evidence type="ECO:0000313" key="2">
    <source>
        <dbReference type="Proteomes" id="UP000827561"/>
    </source>
</evidence>
<gene>
    <name evidence="1" type="primary">88</name>
    <name evidence="1" type="ORF">SEA_CHISANAKITSUNE_88</name>
</gene>
<reference evidence="1 2" key="1">
    <citation type="submission" date="2021-08" db="EMBL/GenBank/DDBJ databases">
        <authorList>
            <person name="Abebe M.A."/>
            <person name="Anderson J.Z."/>
            <person name="Burris R."/>
            <person name="Durrani M."/>
            <person name="Fetterly M.N."/>
            <person name="Fowler R.A."/>
            <person name="Friedman A."/>
            <person name="Khuong T.M."/>
            <person name="Konnor C.A."/>
            <person name="Madden B.G."/>
            <person name="Makula M.N."/>
            <person name="McTigue K."/>
            <person name="Morgan A.R."/>
            <person name="Qureshi S.I."/>
            <person name="Rainey M."/>
            <person name="Scherer A.E."/>
            <person name="Singer L."/>
            <person name="Thakar S.M."/>
            <person name="Truong P."/>
            <person name="Zaeean M.H."/>
            <person name="Balish M.F."/>
            <person name="Garlena R.A."/>
            <person name="Russell D.A."/>
            <person name="Jacobs-Sera D."/>
            <person name="Hatfull G.F."/>
        </authorList>
    </citation>
    <scope>NUCLEOTIDE SEQUENCE [LARGE SCALE GENOMIC DNA]</scope>
</reference>
<keyword evidence="2" id="KW-1185">Reference proteome</keyword>
<dbReference type="Proteomes" id="UP000827561">
    <property type="component" value="Segment"/>
</dbReference>
<sequence length="170" mass="18856">MISGSSLPDSAIRGRAERVGMRFRPAFLLSPNTQKELTMKKLITAIATTAAAVGIIAAPGAASAVEVDQYDYVNFVFCSDNRYGNEINYYDSNGNLREQVNVRFDQHRGGNRWCDSTGWTEYDEYGSYVWSAISNDNSPYVFCAIYTGRYQAAASEDYDTSGYGYVATMC</sequence>
<proteinExistence type="predicted"/>
<accession>A0AAE8BX25</accession>
<evidence type="ECO:0000313" key="1">
    <source>
        <dbReference type="EMBL" id="QZE10853.1"/>
    </source>
</evidence>
<protein>
    <submittedName>
        <fullName evidence="1">Uncharacterized protein</fullName>
    </submittedName>
</protein>
<dbReference type="KEGG" id="vg:77952055"/>